<keyword evidence="1" id="KW-0472">Membrane</keyword>
<reference evidence="2 3" key="1">
    <citation type="submission" date="2015-03" db="EMBL/GenBank/DDBJ databases">
        <authorList>
            <person name="Radwan O."/>
            <person name="Al-Naeli F.A."/>
            <person name="Rendon G.A."/>
            <person name="Fields C."/>
        </authorList>
    </citation>
    <scope>NUCLEOTIDE SEQUENCE [LARGE SCALE GENOMIC DNA]</scope>
    <source>
        <strain evidence="2">CR-DP1</strain>
    </source>
</reference>
<keyword evidence="1" id="KW-1133">Transmembrane helix</keyword>
<keyword evidence="3" id="KW-1185">Reference proteome</keyword>
<dbReference type="Pfam" id="PF06127">
    <property type="entry name" value="Mpo1-like"/>
    <property type="match status" value="1"/>
</dbReference>
<dbReference type="GO" id="GO:0005783">
    <property type="term" value="C:endoplasmic reticulum"/>
    <property type="evidence" value="ECO:0007669"/>
    <property type="project" value="TreeGrafter"/>
</dbReference>
<dbReference type="InterPro" id="IPR009305">
    <property type="entry name" value="Mpo1-like"/>
</dbReference>
<dbReference type="Proteomes" id="UP000033483">
    <property type="component" value="Unassembled WGS sequence"/>
</dbReference>
<feature type="transmembrane region" description="Helical" evidence="1">
    <location>
        <begin position="50"/>
        <end position="72"/>
    </location>
</feature>
<protein>
    <recommendedName>
        <fullName evidence="4">DUF962 domain-containing protein</fullName>
    </recommendedName>
</protein>
<proteinExistence type="predicted"/>
<comment type="caution">
    <text evidence="2">The sequence shown here is derived from an EMBL/GenBank/DDBJ whole genome shotgun (WGS) entry which is preliminary data.</text>
</comment>
<dbReference type="GO" id="GO:0016020">
    <property type="term" value="C:membrane"/>
    <property type="evidence" value="ECO:0007669"/>
    <property type="project" value="GOC"/>
</dbReference>
<dbReference type="AlphaFoldDB" id="A0A0F4ZES4"/>
<dbReference type="PANTHER" id="PTHR28026:SF9">
    <property type="entry name" value="2-HYDROXY-PALMITIC ACID DIOXYGENASE MPO1"/>
    <property type="match status" value="1"/>
</dbReference>
<dbReference type="OrthoDB" id="2124888at2759"/>
<evidence type="ECO:0000313" key="3">
    <source>
        <dbReference type="Proteomes" id="UP000033483"/>
    </source>
</evidence>
<dbReference type="PANTHER" id="PTHR28026">
    <property type="entry name" value="DUF962 DOMAIN PROTEIN (AFU_ORTHOLOGUE AFUA_8G05310)"/>
    <property type="match status" value="1"/>
</dbReference>
<feature type="transmembrane region" description="Helical" evidence="1">
    <location>
        <begin position="20"/>
        <end position="38"/>
    </location>
</feature>
<evidence type="ECO:0000313" key="2">
    <source>
        <dbReference type="EMBL" id="KKA29017.1"/>
    </source>
</evidence>
<feature type="transmembrane region" description="Helical" evidence="1">
    <location>
        <begin position="108"/>
        <end position="127"/>
    </location>
</feature>
<evidence type="ECO:0000256" key="1">
    <source>
        <dbReference type="SAM" id="Phobius"/>
    </source>
</evidence>
<dbReference type="GO" id="GO:0046521">
    <property type="term" value="P:sphingoid catabolic process"/>
    <property type="evidence" value="ECO:0007669"/>
    <property type="project" value="TreeGrafter"/>
</dbReference>
<keyword evidence="1" id="KW-0812">Transmembrane</keyword>
<accession>A0A0F4ZES4</accession>
<organism evidence="2 3">
    <name type="scientific">Thielaviopsis punctulata</name>
    <dbReference type="NCBI Taxonomy" id="72032"/>
    <lineage>
        <taxon>Eukaryota</taxon>
        <taxon>Fungi</taxon>
        <taxon>Dikarya</taxon>
        <taxon>Ascomycota</taxon>
        <taxon>Pezizomycotina</taxon>
        <taxon>Sordariomycetes</taxon>
        <taxon>Hypocreomycetidae</taxon>
        <taxon>Microascales</taxon>
        <taxon>Ceratocystidaceae</taxon>
        <taxon>Thielaviopsis</taxon>
    </lineage>
</organism>
<dbReference type="EMBL" id="LAEV01001051">
    <property type="protein sequence ID" value="KKA29017.1"/>
    <property type="molecule type" value="Genomic_DNA"/>
</dbReference>
<sequence>MSLERHLVFYGTYHSHPVNLAIHMCTVPPIVFAVFCLAANSGPLISLPEWAAVSFLPLNLGTIAALTLGGLYVLLEPVAGILLAVLCIWGTAQVNELREIDLDNANKLAVGTLSVGWLLQLIGNAVFEKHIHEKVSHVLQAMFVAPLFVWFKVLFGLGYRSELQGRVNASVQKELAKIEKEKMAKKE</sequence>
<gene>
    <name evidence="2" type="ORF">TD95_004538</name>
</gene>
<feature type="transmembrane region" description="Helical" evidence="1">
    <location>
        <begin position="78"/>
        <end position="96"/>
    </location>
</feature>
<evidence type="ECO:0008006" key="4">
    <source>
        <dbReference type="Google" id="ProtNLM"/>
    </source>
</evidence>
<name>A0A0F4ZES4_9PEZI</name>
<feature type="transmembrane region" description="Helical" evidence="1">
    <location>
        <begin position="139"/>
        <end position="159"/>
    </location>
</feature>